<name>A0A4Y2FUU7_ARAVE</name>
<dbReference type="EMBL" id="BGPR01001058">
    <property type="protein sequence ID" value="GBM44215.1"/>
    <property type="molecule type" value="Genomic_DNA"/>
</dbReference>
<accession>A0A4Y2FUU7</accession>
<dbReference type="AlphaFoldDB" id="A0A4Y2FUU7"/>
<comment type="caution">
    <text evidence="1">The sequence shown here is derived from an EMBL/GenBank/DDBJ whole genome shotgun (WGS) entry which is preliminary data.</text>
</comment>
<evidence type="ECO:0000313" key="2">
    <source>
        <dbReference type="Proteomes" id="UP000499080"/>
    </source>
</evidence>
<sequence length="109" mass="12296">MFSLVPLSAPSLLQNIVRVPLFPLFFNWRPSVWKDSPELLNGRGPLPSSVFAKSNIYSQKWFSRSKDGVRVLLLLQEKEIVCRPPLTSEGLHQLSLECCPGSGDTWDPE</sequence>
<protein>
    <submittedName>
        <fullName evidence="1">Uncharacterized protein</fullName>
    </submittedName>
</protein>
<organism evidence="1 2">
    <name type="scientific">Araneus ventricosus</name>
    <name type="common">Orbweaver spider</name>
    <name type="synonym">Epeira ventricosa</name>
    <dbReference type="NCBI Taxonomy" id="182803"/>
    <lineage>
        <taxon>Eukaryota</taxon>
        <taxon>Metazoa</taxon>
        <taxon>Ecdysozoa</taxon>
        <taxon>Arthropoda</taxon>
        <taxon>Chelicerata</taxon>
        <taxon>Arachnida</taxon>
        <taxon>Araneae</taxon>
        <taxon>Araneomorphae</taxon>
        <taxon>Entelegynae</taxon>
        <taxon>Araneoidea</taxon>
        <taxon>Araneidae</taxon>
        <taxon>Araneus</taxon>
    </lineage>
</organism>
<gene>
    <name evidence="1" type="ORF">AVEN_15554_1</name>
</gene>
<dbReference type="OrthoDB" id="10599662at2759"/>
<proteinExistence type="predicted"/>
<dbReference type="Proteomes" id="UP000499080">
    <property type="component" value="Unassembled WGS sequence"/>
</dbReference>
<evidence type="ECO:0000313" key="1">
    <source>
        <dbReference type="EMBL" id="GBM44215.1"/>
    </source>
</evidence>
<reference evidence="1 2" key="1">
    <citation type="journal article" date="2019" name="Sci. Rep.">
        <title>Orb-weaving spider Araneus ventricosus genome elucidates the spidroin gene catalogue.</title>
        <authorList>
            <person name="Kono N."/>
            <person name="Nakamura H."/>
            <person name="Ohtoshi R."/>
            <person name="Moran D.A.P."/>
            <person name="Shinohara A."/>
            <person name="Yoshida Y."/>
            <person name="Fujiwara M."/>
            <person name="Mori M."/>
            <person name="Tomita M."/>
            <person name="Arakawa K."/>
        </authorList>
    </citation>
    <scope>NUCLEOTIDE SEQUENCE [LARGE SCALE GENOMIC DNA]</scope>
</reference>
<keyword evidence="2" id="KW-1185">Reference proteome</keyword>